<protein>
    <recommendedName>
        <fullName evidence="2">SGNH domain-containing protein</fullName>
    </recommendedName>
</protein>
<dbReference type="SUPFAM" id="SSF52266">
    <property type="entry name" value="SGNH hydrolase"/>
    <property type="match status" value="1"/>
</dbReference>
<proteinExistence type="predicted"/>
<accession>A0A6C0KN84</accession>
<dbReference type="AlphaFoldDB" id="A0A6C0KN84"/>
<dbReference type="Gene3D" id="3.40.50.1110">
    <property type="entry name" value="SGNH hydrolase"/>
    <property type="match status" value="1"/>
</dbReference>
<reference evidence="1" key="1">
    <citation type="journal article" date="2020" name="Nature">
        <title>Giant virus diversity and host interactions through global metagenomics.</title>
        <authorList>
            <person name="Schulz F."/>
            <person name="Roux S."/>
            <person name="Paez-Espino D."/>
            <person name="Jungbluth S."/>
            <person name="Walsh D.A."/>
            <person name="Denef V.J."/>
            <person name="McMahon K.D."/>
            <person name="Konstantinidis K.T."/>
            <person name="Eloe-Fadrosh E.A."/>
            <person name="Kyrpides N.C."/>
            <person name="Woyke T."/>
        </authorList>
    </citation>
    <scope>NUCLEOTIDE SEQUENCE</scope>
    <source>
        <strain evidence="1">GVMAG-S-3300013014-104</strain>
    </source>
</reference>
<name>A0A6C0KN84_9ZZZZ</name>
<dbReference type="EMBL" id="MN740951">
    <property type="protein sequence ID" value="QHU19462.1"/>
    <property type="molecule type" value="Genomic_DNA"/>
</dbReference>
<organism evidence="1">
    <name type="scientific">viral metagenome</name>
    <dbReference type="NCBI Taxonomy" id="1070528"/>
    <lineage>
        <taxon>unclassified sequences</taxon>
        <taxon>metagenomes</taxon>
        <taxon>organismal metagenomes</taxon>
    </lineage>
</organism>
<evidence type="ECO:0000313" key="1">
    <source>
        <dbReference type="EMBL" id="QHU19462.1"/>
    </source>
</evidence>
<sequence>MTIHTIGDSHSFHGWNNDIIKHWLGPVLCYSFGKDQLNRCDIREFNINHGDSVIFCFGEIDCRAHIFKHITDTISYQNVINSLVTSYIEAIDLNLFTSQLQLKNICIYNIPPTCSWIDTVDHHEFPWLGTKEERKSYALYFNQKLKEKCFEKGYIFFDIYDKCTDENGYLRHDISDDYIHISDTNYLNEFIKDNNL</sequence>
<evidence type="ECO:0008006" key="2">
    <source>
        <dbReference type="Google" id="ProtNLM"/>
    </source>
</evidence>
<dbReference type="InterPro" id="IPR036514">
    <property type="entry name" value="SGNH_hydro_sf"/>
</dbReference>